<reference evidence="1" key="1">
    <citation type="journal article" date="2011" name="J. Bacteriol.">
        <title>Genome sequence of the 1,4-dioxane-degrading Pseudonocardia dioxanivorans strain CB1190.</title>
        <authorList>
            <person name="Sales C.M."/>
            <person name="Mahendra S."/>
            <person name="Grostern A."/>
            <person name="Parales R.E."/>
            <person name="Goodwin L.A."/>
            <person name="Woyke T."/>
            <person name="Nolan M."/>
            <person name="Lapidus A."/>
            <person name="Chertkov O."/>
            <person name="Ovchinnikova G."/>
            <person name="Sczyrba A."/>
            <person name="Alvarez-Cohen L."/>
        </authorList>
    </citation>
    <scope>NUCLEOTIDE SEQUENCE</scope>
    <source>
        <strain evidence="1">CB1190</strain>
        <plasmid evidence="1">pPSED02</plasmid>
    </source>
</reference>
<evidence type="ECO:0000313" key="1">
    <source>
        <dbReference type="EMBL" id="AEA29061.1"/>
    </source>
</evidence>
<dbReference type="EMBL" id="CP002597">
    <property type="protein sequence ID" value="AEA29061.1"/>
    <property type="molecule type" value="Genomic_DNA"/>
</dbReference>
<keyword evidence="1" id="KW-0614">Plasmid</keyword>
<sequence length="71" mass="7778">MPDTLTLTLLTADGRRCARARQVDADAQAPHTLLPHVLELAQQNHLPGNDFETEVALADSGKVIYLLRCLV</sequence>
<geneLocation type="plasmid" evidence="1">
    <name>pPSED02</name>
</geneLocation>
<name>F2L788_PSEUX</name>
<proteinExistence type="predicted"/>
<dbReference type="RefSeq" id="WP_014203950.1">
    <property type="nucleotide sequence ID" value="NC_016601.1"/>
</dbReference>
<protein>
    <submittedName>
        <fullName evidence="1">Uncharacterized protein</fullName>
    </submittedName>
</protein>
<gene>
    <name evidence="1" type="ORF">Psed_7004</name>
</gene>
<dbReference type="AlphaFoldDB" id="F2L788"/>
<accession>F2L788</accession>
<organism evidence="1">
    <name type="scientific">Pseudonocardia dioxanivorans (strain ATCC 55486 / DSM 44775 / JCM 13855 / CB1190)</name>
    <dbReference type="NCBI Taxonomy" id="675635"/>
    <lineage>
        <taxon>Bacteria</taxon>
        <taxon>Bacillati</taxon>
        <taxon>Actinomycetota</taxon>
        <taxon>Actinomycetes</taxon>
        <taxon>Pseudonocardiales</taxon>
        <taxon>Pseudonocardiaceae</taxon>
        <taxon>Pseudonocardia</taxon>
    </lineage>
</organism>